<dbReference type="EMBL" id="BAABHW010000001">
    <property type="protein sequence ID" value="GAA5068079.1"/>
    <property type="molecule type" value="Genomic_DNA"/>
</dbReference>
<evidence type="ECO:0000256" key="3">
    <source>
        <dbReference type="ARBA" id="ARBA00022833"/>
    </source>
</evidence>
<gene>
    <name evidence="8" type="ORF">GCM10023209_08290</name>
</gene>
<evidence type="ECO:0000256" key="5">
    <source>
        <dbReference type="SAM" id="Coils"/>
    </source>
</evidence>
<keyword evidence="9" id="KW-1185">Reference proteome</keyword>
<feature type="domain" description="Zinc finger DksA/TraR C4-type" evidence="6">
    <location>
        <begin position="78"/>
        <end position="108"/>
    </location>
</feature>
<name>A0ABP9L254_9RHOB</name>
<dbReference type="RefSeq" id="WP_259546500.1">
    <property type="nucleotide sequence ID" value="NZ_BAABHW010000001.1"/>
</dbReference>
<evidence type="ECO:0000256" key="2">
    <source>
        <dbReference type="ARBA" id="ARBA00022771"/>
    </source>
</evidence>
<dbReference type="PROSITE" id="PS51128">
    <property type="entry name" value="ZF_DKSA_2"/>
    <property type="match status" value="1"/>
</dbReference>
<dbReference type="PANTHER" id="PTHR33823">
    <property type="entry name" value="RNA POLYMERASE-BINDING TRANSCRIPTION FACTOR DKSA-RELATED"/>
    <property type="match status" value="1"/>
</dbReference>
<keyword evidence="3" id="KW-0862">Zinc</keyword>
<dbReference type="SUPFAM" id="SSF109635">
    <property type="entry name" value="DnaK suppressor protein DksA, alpha-hairpin domain"/>
    <property type="match status" value="1"/>
</dbReference>
<feature type="coiled-coil region" evidence="5">
    <location>
        <begin position="5"/>
        <end position="39"/>
    </location>
</feature>
<dbReference type="InterPro" id="IPR037187">
    <property type="entry name" value="DnaK_N"/>
</dbReference>
<evidence type="ECO:0000313" key="9">
    <source>
        <dbReference type="Proteomes" id="UP001499910"/>
    </source>
</evidence>
<dbReference type="Gene3D" id="1.20.120.910">
    <property type="entry name" value="DksA, coiled-coil domain"/>
    <property type="match status" value="1"/>
</dbReference>
<dbReference type="InterPro" id="IPR000962">
    <property type="entry name" value="Znf_DskA_TraR"/>
</dbReference>
<dbReference type="Proteomes" id="UP001499910">
    <property type="component" value="Unassembled WGS sequence"/>
</dbReference>
<reference evidence="9" key="1">
    <citation type="journal article" date="2019" name="Int. J. Syst. Evol. Microbiol.">
        <title>The Global Catalogue of Microorganisms (GCM) 10K type strain sequencing project: providing services to taxonomists for standard genome sequencing and annotation.</title>
        <authorList>
            <consortium name="The Broad Institute Genomics Platform"/>
            <consortium name="The Broad Institute Genome Sequencing Center for Infectious Disease"/>
            <person name="Wu L."/>
            <person name="Ma J."/>
        </authorList>
    </citation>
    <scope>NUCLEOTIDE SEQUENCE [LARGE SCALE GENOMIC DNA]</scope>
    <source>
        <strain evidence="9">JCM 18015</strain>
    </source>
</reference>
<dbReference type="Pfam" id="PF21173">
    <property type="entry name" value="DksA-like_N"/>
    <property type="match status" value="1"/>
</dbReference>
<evidence type="ECO:0000256" key="4">
    <source>
        <dbReference type="PROSITE-ProRule" id="PRU00510"/>
    </source>
</evidence>
<keyword evidence="5" id="KW-0175">Coiled coil</keyword>
<sequence length="109" mass="12579">MTKADMDLAKRREQLEQRLSDLNARLQEIDEELDSHQSKDWEELATEREGDEVLERLGVSGQAEIQQIKAALKRMDEGEYGYCVKCGKEVSEQRLDLLPFTPFCRECAS</sequence>
<keyword evidence="1" id="KW-0479">Metal-binding</keyword>
<feature type="domain" description="DnaK suppressor protein-like N-terminal" evidence="7">
    <location>
        <begin position="13"/>
        <end position="75"/>
    </location>
</feature>
<comment type="caution">
    <text evidence="8">The sequence shown here is derived from an EMBL/GenBank/DDBJ whole genome shotgun (WGS) entry which is preliminary data.</text>
</comment>
<accession>A0ABP9L254</accession>
<feature type="zinc finger region" description="dksA C4-type" evidence="4">
    <location>
        <begin position="83"/>
        <end position="107"/>
    </location>
</feature>
<dbReference type="PANTHER" id="PTHR33823:SF4">
    <property type="entry name" value="GENERAL STRESS PROTEIN 16O"/>
    <property type="match status" value="1"/>
</dbReference>
<evidence type="ECO:0000259" key="6">
    <source>
        <dbReference type="Pfam" id="PF01258"/>
    </source>
</evidence>
<dbReference type="Pfam" id="PF01258">
    <property type="entry name" value="zf-dskA_traR"/>
    <property type="match status" value="1"/>
</dbReference>
<protein>
    <submittedName>
        <fullName evidence="8">TraR/DksA C4-type zinc finger protein</fullName>
    </submittedName>
</protein>
<dbReference type="SUPFAM" id="SSF57716">
    <property type="entry name" value="Glucocorticoid receptor-like (DNA-binding domain)"/>
    <property type="match status" value="1"/>
</dbReference>
<evidence type="ECO:0000259" key="7">
    <source>
        <dbReference type="Pfam" id="PF21173"/>
    </source>
</evidence>
<dbReference type="InterPro" id="IPR048487">
    <property type="entry name" value="DksA-like_N"/>
</dbReference>
<evidence type="ECO:0000313" key="8">
    <source>
        <dbReference type="EMBL" id="GAA5068079.1"/>
    </source>
</evidence>
<keyword evidence="2" id="KW-0863">Zinc-finger</keyword>
<evidence type="ECO:0000256" key="1">
    <source>
        <dbReference type="ARBA" id="ARBA00022723"/>
    </source>
</evidence>
<proteinExistence type="predicted"/>
<organism evidence="8 9">
    <name type="scientific">[Roseibacterium] beibuensis</name>
    <dbReference type="NCBI Taxonomy" id="1193142"/>
    <lineage>
        <taxon>Bacteria</taxon>
        <taxon>Pseudomonadati</taxon>
        <taxon>Pseudomonadota</taxon>
        <taxon>Alphaproteobacteria</taxon>
        <taxon>Rhodobacterales</taxon>
        <taxon>Roseobacteraceae</taxon>
        <taxon>Roseicyclus</taxon>
    </lineage>
</organism>